<gene>
    <name evidence="1" type="ORF">LCGC14_2915630</name>
</gene>
<name>A0A0F8ZXY3_9ZZZZ</name>
<evidence type="ECO:0000313" key="1">
    <source>
        <dbReference type="EMBL" id="KKK71269.1"/>
    </source>
</evidence>
<reference evidence="1" key="1">
    <citation type="journal article" date="2015" name="Nature">
        <title>Complex archaea that bridge the gap between prokaryotes and eukaryotes.</title>
        <authorList>
            <person name="Spang A."/>
            <person name="Saw J.H."/>
            <person name="Jorgensen S.L."/>
            <person name="Zaremba-Niedzwiedzka K."/>
            <person name="Martijn J."/>
            <person name="Lind A.E."/>
            <person name="van Eijk R."/>
            <person name="Schleper C."/>
            <person name="Guy L."/>
            <person name="Ettema T.J."/>
        </authorList>
    </citation>
    <scope>NUCLEOTIDE SEQUENCE</scope>
</reference>
<organism evidence="1">
    <name type="scientific">marine sediment metagenome</name>
    <dbReference type="NCBI Taxonomy" id="412755"/>
    <lineage>
        <taxon>unclassified sequences</taxon>
        <taxon>metagenomes</taxon>
        <taxon>ecological metagenomes</taxon>
    </lineage>
</organism>
<proteinExistence type="predicted"/>
<sequence>MKDDSTFLRYIVKDETYASYSVHELKTLRANMVNSGAIDRYEFALVQYTLMNKENRLNDLAGQQN</sequence>
<comment type="caution">
    <text evidence="1">The sequence shown here is derived from an EMBL/GenBank/DDBJ whole genome shotgun (WGS) entry which is preliminary data.</text>
</comment>
<protein>
    <submittedName>
        <fullName evidence="1">Uncharacterized protein</fullName>
    </submittedName>
</protein>
<dbReference type="EMBL" id="LAZR01057814">
    <property type="protein sequence ID" value="KKK71269.1"/>
    <property type="molecule type" value="Genomic_DNA"/>
</dbReference>
<accession>A0A0F8ZXY3</accession>
<dbReference type="AlphaFoldDB" id="A0A0F8ZXY3"/>